<evidence type="ECO:0000256" key="2">
    <source>
        <dbReference type="ARBA" id="ARBA00023315"/>
    </source>
</evidence>
<organism evidence="4 5">
    <name type="scientific">Pseudomonas fragi</name>
    <dbReference type="NCBI Taxonomy" id="296"/>
    <lineage>
        <taxon>Bacteria</taxon>
        <taxon>Pseudomonadati</taxon>
        <taxon>Pseudomonadota</taxon>
        <taxon>Gammaproteobacteria</taxon>
        <taxon>Pseudomonadales</taxon>
        <taxon>Pseudomonadaceae</taxon>
        <taxon>Pseudomonas</taxon>
    </lineage>
</organism>
<dbReference type="Pfam" id="PF13673">
    <property type="entry name" value="Acetyltransf_10"/>
    <property type="match status" value="1"/>
</dbReference>
<evidence type="ECO:0000313" key="4">
    <source>
        <dbReference type="EMBL" id="OZY40661.1"/>
    </source>
</evidence>
<protein>
    <submittedName>
        <fullName evidence="4">GNAT family N-acetyltransferase</fullName>
    </submittedName>
</protein>
<gene>
    <name evidence="4" type="ORF">CJF43_16345</name>
</gene>
<evidence type="ECO:0000313" key="5">
    <source>
        <dbReference type="Proteomes" id="UP000216113"/>
    </source>
</evidence>
<sequence>MQYLIRRATPGDAQAISKVVNAALRQSNARDYAPEVIARIELNFSPAAILKLMQQRQMYVAVHEQHVVGTASLDQAVVRSVFVSPQHQGRGIGQQLMARLKEAAIVAQVEELRVPASLTAESFYAQLGYAKVRDEFHGAERTVIMALRLDD</sequence>
<comment type="caution">
    <text evidence="4">The sequence shown here is derived from an EMBL/GenBank/DDBJ whole genome shotgun (WGS) entry which is preliminary data.</text>
</comment>
<evidence type="ECO:0000256" key="1">
    <source>
        <dbReference type="ARBA" id="ARBA00022679"/>
    </source>
</evidence>
<evidence type="ECO:0000259" key="3">
    <source>
        <dbReference type="PROSITE" id="PS51186"/>
    </source>
</evidence>
<dbReference type="CDD" id="cd04301">
    <property type="entry name" value="NAT_SF"/>
    <property type="match status" value="1"/>
</dbReference>
<dbReference type="PANTHER" id="PTHR43877">
    <property type="entry name" value="AMINOALKYLPHOSPHONATE N-ACETYLTRANSFERASE-RELATED-RELATED"/>
    <property type="match status" value="1"/>
</dbReference>
<keyword evidence="2" id="KW-0012">Acyltransferase</keyword>
<dbReference type="InterPro" id="IPR050832">
    <property type="entry name" value="Bact_Acetyltransf"/>
</dbReference>
<proteinExistence type="predicted"/>
<dbReference type="EMBL" id="NQKL01000013">
    <property type="protein sequence ID" value="OZY40661.1"/>
    <property type="molecule type" value="Genomic_DNA"/>
</dbReference>
<keyword evidence="1 4" id="KW-0808">Transferase</keyword>
<dbReference type="Proteomes" id="UP000216113">
    <property type="component" value="Unassembled WGS sequence"/>
</dbReference>
<dbReference type="Gene3D" id="3.40.630.30">
    <property type="match status" value="1"/>
</dbReference>
<dbReference type="PROSITE" id="PS51186">
    <property type="entry name" value="GNAT"/>
    <property type="match status" value="1"/>
</dbReference>
<reference evidence="4 5" key="1">
    <citation type="submission" date="2017-08" db="EMBL/GenBank/DDBJ databases">
        <title>Genomic and metabolic characterisation of spoilage-associated Pseudomonas species.</title>
        <authorList>
            <person name="Stanborough T."/>
            <person name="Fegan N."/>
            <person name="Powell S.M."/>
            <person name="Singh T."/>
            <person name="Tamplin M.L."/>
            <person name="Chandry P.S."/>
        </authorList>
    </citation>
    <scope>NUCLEOTIDE SEQUENCE [LARGE SCALE GENOMIC DNA]</scope>
    <source>
        <strain evidence="4 5">F1820</strain>
    </source>
</reference>
<dbReference type="PANTHER" id="PTHR43877:SF1">
    <property type="entry name" value="ACETYLTRANSFERASE"/>
    <property type="match status" value="1"/>
</dbReference>
<dbReference type="InterPro" id="IPR016181">
    <property type="entry name" value="Acyl_CoA_acyltransferase"/>
</dbReference>
<dbReference type="SUPFAM" id="SSF55729">
    <property type="entry name" value="Acyl-CoA N-acyltransferases (Nat)"/>
    <property type="match status" value="1"/>
</dbReference>
<dbReference type="GO" id="GO:0016747">
    <property type="term" value="F:acyltransferase activity, transferring groups other than amino-acyl groups"/>
    <property type="evidence" value="ECO:0007669"/>
    <property type="project" value="InterPro"/>
</dbReference>
<dbReference type="RefSeq" id="WP_095030053.1">
    <property type="nucleotide sequence ID" value="NZ_NQKL01000013.1"/>
</dbReference>
<dbReference type="InterPro" id="IPR000182">
    <property type="entry name" value="GNAT_dom"/>
</dbReference>
<dbReference type="AlphaFoldDB" id="A0A266LRI0"/>
<feature type="domain" description="N-acetyltransferase" evidence="3">
    <location>
        <begin position="3"/>
        <end position="150"/>
    </location>
</feature>
<name>A0A266LRI0_PSEFR</name>
<accession>A0A266LRI0</accession>